<dbReference type="SUPFAM" id="SSF48076">
    <property type="entry name" value="LigA subunit of an aromatic-ring-opening dioxygenase LigAB"/>
    <property type="match status" value="1"/>
</dbReference>
<evidence type="ECO:0000313" key="4">
    <source>
        <dbReference type="Proteomes" id="UP000494115"/>
    </source>
</evidence>
<dbReference type="Pfam" id="PF07746">
    <property type="entry name" value="LigA"/>
    <property type="match status" value="1"/>
</dbReference>
<keyword evidence="1" id="KW-1133">Transmembrane helix</keyword>
<protein>
    <recommendedName>
        <fullName evidence="2">Extradiol ring-cleavage dioxygenase LigAB LigA subunit domain-containing protein</fullName>
    </recommendedName>
</protein>
<dbReference type="AlphaFoldDB" id="A0A6S7BQS0"/>
<accession>A0A6S7BQS0</accession>
<name>A0A6S7BQS0_9BURK</name>
<dbReference type="Proteomes" id="UP000494115">
    <property type="component" value="Unassembled WGS sequence"/>
</dbReference>
<keyword evidence="1" id="KW-0812">Transmembrane</keyword>
<gene>
    <name evidence="3" type="ORF">LMG28138_04040</name>
</gene>
<dbReference type="Gene3D" id="1.10.700.10">
    <property type="entry name" value="Dioxygenase LigAB, LigA subunit"/>
    <property type="match status" value="1"/>
</dbReference>
<dbReference type="RefSeq" id="WP_175106585.1">
    <property type="nucleotide sequence ID" value="NZ_CADIKM010000023.1"/>
</dbReference>
<organism evidence="3 4">
    <name type="scientific">Pararobbsia alpina</name>
    <dbReference type="NCBI Taxonomy" id="621374"/>
    <lineage>
        <taxon>Bacteria</taxon>
        <taxon>Pseudomonadati</taxon>
        <taxon>Pseudomonadota</taxon>
        <taxon>Betaproteobacteria</taxon>
        <taxon>Burkholderiales</taxon>
        <taxon>Burkholderiaceae</taxon>
        <taxon>Pararobbsia</taxon>
    </lineage>
</organism>
<evidence type="ECO:0000256" key="1">
    <source>
        <dbReference type="SAM" id="Phobius"/>
    </source>
</evidence>
<feature type="transmembrane region" description="Helical" evidence="1">
    <location>
        <begin position="51"/>
        <end position="73"/>
    </location>
</feature>
<dbReference type="InterPro" id="IPR011986">
    <property type="entry name" value="Xdiol_dOase_LigA"/>
</dbReference>
<evidence type="ECO:0000313" key="3">
    <source>
        <dbReference type="EMBL" id="CAB3796288.1"/>
    </source>
</evidence>
<reference evidence="3 4" key="1">
    <citation type="submission" date="2020-04" db="EMBL/GenBank/DDBJ databases">
        <authorList>
            <person name="De Canck E."/>
        </authorList>
    </citation>
    <scope>NUCLEOTIDE SEQUENCE [LARGE SCALE GENOMIC DNA]</scope>
    <source>
        <strain evidence="3 4">LMG 28138</strain>
    </source>
</reference>
<feature type="domain" description="Extradiol ring-cleavage dioxygenase LigAB LigA subunit" evidence="2">
    <location>
        <begin position="6"/>
        <end position="81"/>
    </location>
</feature>
<keyword evidence="4" id="KW-1185">Reference proteome</keyword>
<evidence type="ECO:0000259" key="2">
    <source>
        <dbReference type="Pfam" id="PF07746"/>
    </source>
</evidence>
<sequence>MSLYQLQKVFYEINRDAATRQRAKDDLPALAKEYELTDEEQRALLTQDIGLLYVLGVNGQLLMHFAALCGIAWSDYLQKMRDGVGIYGPVREGVYAMTTRMDEKVAGL</sequence>
<keyword evidence="1" id="KW-0472">Membrane</keyword>
<dbReference type="CDD" id="cd07321">
    <property type="entry name" value="Extradiol_Dioxygenase_3A_like"/>
    <property type="match status" value="1"/>
</dbReference>
<dbReference type="InterPro" id="IPR036622">
    <property type="entry name" value="LigA_sf"/>
</dbReference>
<dbReference type="EMBL" id="CADIKM010000023">
    <property type="protein sequence ID" value="CAB3796288.1"/>
    <property type="molecule type" value="Genomic_DNA"/>
</dbReference>
<proteinExistence type="predicted"/>